<accession>A0AB34IR04</accession>
<dbReference type="InterPro" id="IPR029063">
    <property type="entry name" value="SAM-dependent_MTases_sf"/>
</dbReference>
<evidence type="ECO:0000259" key="15">
    <source>
        <dbReference type="Pfam" id="PF22528"/>
    </source>
</evidence>
<keyword evidence="7 13" id="KW-0949">S-adenosyl-L-methionine</keyword>
<evidence type="ECO:0000256" key="8">
    <source>
        <dbReference type="ARBA" id="ARBA00022853"/>
    </source>
</evidence>
<reference evidence="16 17" key="1">
    <citation type="journal article" date="2024" name="Science">
        <title>Giant polyketide synthase enzymes in the biosynthesis of giant marine polyether toxins.</title>
        <authorList>
            <person name="Fallon T.R."/>
            <person name="Shende V.V."/>
            <person name="Wierzbicki I.H."/>
            <person name="Pendleton A.L."/>
            <person name="Watervoot N.F."/>
            <person name="Auber R.P."/>
            <person name="Gonzalez D.J."/>
            <person name="Wisecaver J.H."/>
            <person name="Moore B.S."/>
        </authorList>
    </citation>
    <scope>NUCLEOTIDE SEQUENCE [LARGE SCALE GENOMIC DNA]</scope>
    <source>
        <strain evidence="16 17">12B1</strain>
    </source>
</reference>
<dbReference type="Pfam" id="PF06325">
    <property type="entry name" value="PrmA"/>
    <property type="match status" value="1"/>
</dbReference>
<keyword evidence="6 13" id="KW-0808">Transferase</keyword>
<evidence type="ECO:0000256" key="10">
    <source>
        <dbReference type="ARBA" id="ARBA00023163"/>
    </source>
</evidence>
<dbReference type="GO" id="GO:0035242">
    <property type="term" value="F:protein-arginine omega-N asymmetric methyltransferase activity"/>
    <property type="evidence" value="ECO:0007669"/>
    <property type="project" value="UniProtKB-EC"/>
</dbReference>
<keyword evidence="10" id="KW-0804">Transcription</keyword>
<dbReference type="AlphaFoldDB" id="A0AB34IR04"/>
<evidence type="ECO:0000256" key="12">
    <source>
        <dbReference type="ARBA" id="ARBA00049086"/>
    </source>
</evidence>
<dbReference type="PROSITE" id="PS51678">
    <property type="entry name" value="SAM_MT_PRMT"/>
    <property type="match status" value="1"/>
</dbReference>
<dbReference type="GO" id="GO:0032259">
    <property type="term" value="P:methylation"/>
    <property type="evidence" value="ECO:0007669"/>
    <property type="project" value="UniProtKB-KW"/>
</dbReference>
<dbReference type="EC" id="2.1.1.319" evidence="3"/>
<dbReference type="GO" id="GO:0005737">
    <property type="term" value="C:cytoplasm"/>
    <property type="evidence" value="ECO:0007669"/>
    <property type="project" value="UniProtKB-SubCell"/>
</dbReference>
<evidence type="ECO:0000256" key="9">
    <source>
        <dbReference type="ARBA" id="ARBA00023015"/>
    </source>
</evidence>
<dbReference type="Proteomes" id="UP001515480">
    <property type="component" value="Unassembled WGS sequence"/>
</dbReference>
<dbReference type="CDD" id="cd02440">
    <property type="entry name" value="AdoMet_MTases"/>
    <property type="match status" value="1"/>
</dbReference>
<sequence>MDDAPLPLPAIEGVTPDSLPDKDKVYFNDYSTLVQQQGMLQDTVRTSLYQFAILENKSDFHGKTVLDVGAGTGILSFFAAQAGAKKVFAVEASGMAAKAEKLARGNNLTEVVTVLNQRVEDVTLDERVDVLISEPLGIALVNERMIESYLIARDALLKPGGKMFPDRATLYAAPFTDDALFNEQYQKACFWTYPDFYGVDLSPLKADAVDFYFSQPVVGPMMTQSLAAPASSISFDFASMALKDLQRFVLPIDFTTQEEPLPPPLSLGVTPIHGVALWFDCHFPGSEREIMIDTSPFAPLTHWYQVRGMLKSPLAAGQGHRFTGELRFEANESRGYNVHISLTNTNTGVSAANTVVTQCALHHFQYSSQQSTYYAPTQTPEAQQPAYAAQPEQGAPYSVG</sequence>
<dbReference type="InterPro" id="IPR055135">
    <property type="entry name" value="PRMT_dom"/>
</dbReference>
<dbReference type="PANTHER" id="PTHR11006:SF10">
    <property type="entry name" value="HISTONE-ARGININE METHYLTRANSFERASE CARMER-RELATED"/>
    <property type="match status" value="1"/>
</dbReference>
<dbReference type="Gene3D" id="3.40.50.150">
    <property type="entry name" value="Vaccinia Virus protein VP39"/>
    <property type="match status" value="1"/>
</dbReference>
<dbReference type="SUPFAM" id="SSF53335">
    <property type="entry name" value="S-adenosyl-L-methionine-dependent methyltransferases"/>
    <property type="match status" value="1"/>
</dbReference>
<feature type="region of interest" description="Disordered" evidence="14">
    <location>
        <begin position="375"/>
        <end position="400"/>
    </location>
</feature>
<keyword evidence="5 13" id="KW-0489">Methyltransferase</keyword>
<name>A0AB34IR04_PRYPA</name>
<proteinExistence type="predicted"/>
<keyword evidence="8" id="KW-0156">Chromatin regulator</keyword>
<feature type="domain" description="Protein arginine N-methyltransferase" evidence="15">
    <location>
        <begin position="166"/>
        <end position="342"/>
    </location>
</feature>
<evidence type="ECO:0000313" key="16">
    <source>
        <dbReference type="EMBL" id="KAL1503590.1"/>
    </source>
</evidence>
<evidence type="ECO:0000256" key="7">
    <source>
        <dbReference type="ARBA" id="ARBA00022691"/>
    </source>
</evidence>
<dbReference type="Pfam" id="PF22528">
    <property type="entry name" value="PRMT_C"/>
    <property type="match status" value="1"/>
</dbReference>
<comment type="subcellular location">
    <subcellularLocation>
        <location evidence="2">Cytoplasm</location>
    </subcellularLocation>
    <subcellularLocation>
        <location evidence="1">Nucleus</location>
    </subcellularLocation>
</comment>
<keyword evidence="4" id="KW-0963">Cytoplasm</keyword>
<comment type="caution">
    <text evidence="16">The sequence shown here is derived from an EMBL/GenBank/DDBJ whole genome shotgun (WGS) entry which is preliminary data.</text>
</comment>
<evidence type="ECO:0000256" key="6">
    <source>
        <dbReference type="ARBA" id="ARBA00022679"/>
    </source>
</evidence>
<keyword evidence="9" id="KW-0805">Transcription regulation</keyword>
<dbReference type="PANTHER" id="PTHR11006">
    <property type="entry name" value="PROTEIN ARGININE N-METHYLTRANSFERASE"/>
    <property type="match status" value="1"/>
</dbReference>
<protein>
    <recommendedName>
        <fullName evidence="3">type I protein arginine methyltransferase</fullName>
        <ecNumber evidence="3">2.1.1.319</ecNumber>
    </recommendedName>
</protein>
<dbReference type="EMBL" id="JBGBPQ010000021">
    <property type="protein sequence ID" value="KAL1503590.1"/>
    <property type="molecule type" value="Genomic_DNA"/>
</dbReference>
<evidence type="ECO:0000256" key="14">
    <source>
        <dbReference type="SAM" id="MobiDB-lite"/>
    </source>
</evidence>
<evidence type="ECO:0000256" key="5">
    <source>
        <dbReference type="ARBA" id="ARBA00022603"/>
    </source>
</evidence>
<evidence type="ECO:0000256" key="13">
    <source>
        <dbReference type="PROSITE-ProRule" id="PRU01015"/>
    </source>
</evidence>
<dbReference type="GO" id="GO:0005634">
    <property type="term" value="C:nucleus"/>
    <property type="evidence" value="ECO:0007669"/>
    <property type="project" value="UniProtKB-SubCell"/>
</dbReference>
<dbReference type="Gene3D" id="2.70.160.11">
    <property type="entry name" value="Hnrnp arginine n-methyltransferase1"/>
    <property type="match status" value="1"/>
</dbReference>
<dbReference type="GO" id="GO:0070611">
    <property type="term" value="F:histone H3R2 methyltransferase activity"/>
    <property type="evidence" value="ECO:0007669"/>
    <property type="project" value="TreeGrafter"/>
</dbReference>
<evidence type="ECO:0000256" key="1">
    <source>
        <dbReference type="ARBA" id="ARBA00004123"/>
    </source>
</evidence>
<evidence type="ECO:0000256" key="11">
    <source>
        <dbReference type="ARBA" id="ARBA00023242"/>
    </source>
</evidence>
<evidence type="ECO:0000313" key="17">
    <source>
        <dbReference type="Proteomes" id="UP001515480"/>
    </source>
</evidence>
<organism evidence="16 17">
    <name type="scientific">Prymnesium parvum</name>
    <name type="common">Toxic golden alga</name>
    <dbReference type="NCBI Taxonomy" id="97485"/>
    <lineage>
        <taxon>Eukaryota</taxon>
        <taxon>Haptista</taxon>
        <taxon>Haptophyta</taxon>
        <taxon>Prymnesiophyceae</taxon>
        <taxon>Prymnesiales</taxon>
        <taxon>Prymnesiaceae</taxon>
        <taxon>Prymnesium</taxon>
    </lineage>
</organism>
<evidence type="ECO:0000256" key="2">
    <source>
        <dbReference type="ARBA" id="ARBA00004496"/>
    </source>
</evidence>
<comment type="catalytic activity">
    <reaction evidence="12">
        <text>L-arginyl-[protein] + 2 S-adenosyl-L-methionine = N(omega),N(omega)-dimethyl-L-arginyl-[protein] + 2 S-adenosyl-L-homocysteine + 2 H(+)</text>
        <dbReference type="Rhea" id="RHEA:48096"/>
        <dbReference type="Rhea" id="RHEA-COMP:10532"/>
        <dbReference type="Rhea" id="RHEA-COMP:11991"/>
        <dbReference type="ChEBI" id="CHEBI:15378"/>
        <dbReference type="ChEBI" id="CHEBI:29965"/>
        <dbReference type="ChEBI" id="CHEBI:57856"/>
        <dbReference type="ChEBI" id="CHEBI:59789"/>
        <dbReference type="ChEBI" id="CHEBI:61897"/>
        <dbReference type="EC" id="2.1.1.319"/>
    </reaction>
</comment>
<keyword evidence="11" id="KW-0539">Nucleus</keyword>
<dbReference type="FunFam" id="3.40.50.150:FF:000016">
    <property type="entry name" value="Protein arginine N-methyltransferase 6"/>
    <property type="match status" value="1"/>
</dbReference>
<evidence type="ECO:0000256" key="4">
    <source>
        <dbReference type="ARBA" id="ARBA00022490"/>
    </source>
</evidence>
<gene>
    <name evidence="16" type="ORF">AB1Y20_012068</name>
</gene>
<dbReference type="InterPro" id="IPR025799">
    <property type="entry name" value="Arg_MeTrfase"/>
</dbReference>
<keyword evidence="17" id="KW-1185">Reference proteome</keyword>
<evidence type="ECO:0000256" key="3">
    <source>
        <dbReference type="ARBA" id="ARBA00011925"/>
    </source>
</evidence>